<gene>
    <name evidence="8" type="ORF">CE91St16_31560</name>
</gene>
<evidence type="ECO:0000256" key="4">
    <source>
        <dbReference type="ARBA" id="ARBA00022825"/>
    </source>
</evidence>
<dbReference type="InterPro" id="IPR036852">
    <property type="entry name" value="Peptidase_S8/S53_dom_sf"/>
</dbReference>
<organism evidence="8 9">
    <name type="scientific">Alistipes finegoldii</name>
    <dbReference type="NCBI Taxonomy" id="214856"/>
    <lineage>
        <taxon>Bacteria</taxon>
        <taxon>Pseudomonadati</taxon>
        <taxon>Bacteroidota</taxon>
        <taxon>Bacteroidia</taxon>
        <taxon>Bacteroidales</taxon>
        <taxon>Rikenellaceae</taxon>
        <taxon>Alistipes</taxon>
    </lineage>
</organism>
<feature type="domain" description="Peptidase S8/S53" evidence="7">
    <location>
        <begin position="222"/>
        <end position="539"/>
    </location>
</feature>
<dbReference type="InterPro" id="IPR015500">
    <property type="entry name" value="Peptidase_S8_subtilisin-rel"/>
</dbReference>
<dbReference type="RefSeq" id="WP_244077038.1">
    <property type="nucleotide sequence ID" value="NZ_AP025581.1"/>
</dbReference>
<dbReference type="AlphaFoldDB" id="A0AA37KSV2"/>
<dbReference type="Proteomes" id="UP001055105">
    <property type="component" value="Unassembled WGS sequence"/>
</dbReference>
<keyword evidence="2 5" id="KW-0645">Protease</keyword>
<dbReference type="InterPro" id="IPR022398">
    <property type="entry name" value="Peptidase_S8_His-AS"/>
</dbReference>
<comment type="caution">
    <text evidence="8">The sequence shown here is derived from an EMBL/GenBank/DDBJ whole genome shotgun (WGS) entry which is preliminary data.</text>
</comment>
<dbReference type="PROSITE" id="PS00137">
    <property type="entry name" value="SUBTILASE_HIS"/>
    <property type="match status" value="1"/>
</dbReference>
<dbReference type="InterPro" id="IPR023828">
    <property type="entry name" value="Peptidase_S8_Ser-AS"/>
</dbReference>
<dbReference type="SUPFAM" id="SSF52743">
    <property type="entry name" value="Subtilisin-like"/>
    <property type="match status" value="1"/>
</dbReference>
<keyword evidence="6" id="KW-0732">Signal</keyword>
<evidence type="ECO:0000256" key="2">
    <source>
        <dbReference type="ARBA" id="ARBA00022670"/>
    </source>
</evidence>
<reference evidence="8" key="1">
    <citation type="submission" date="2022-01" db="EMBL/GenBank/DDBJ databases">
        <title>Novel bile acid biosynthetic pathways are enriched in the microbiome of centenarians.</title>
        <authorList>
            <person name="Sato Y."/>
            <person name="Atarashi K."/>
            <person name="Plichta R.D."/>
            <person name="Arai Y."/>
            <person name="Sasajima S."/>
            <person name="Kearney M.S."/>
            <person name="Suda W."/>
            <person name="Takeshita K."/>
            <person name="Sasaki T."/>
            <person name="Okamoto S."/>
            <person name="Skelly N.A."/>
            <person name="Okamura Y."/>
            <person name="Vlamakis H."/>
            <person name="Li Y."/>
            <person name="Tanoue T."/>
            <person name="Takei H."/>
            <person name="Nittono H."/>
            <person name="Narushima S."/>
            <person name="Irie J."/>
            <person name="Itoh H."/>
            <person name="Moriya K."/>
            <person name="Sugiura Y."/>
            <person name="Suematsu M."/>
            <person name="Moritoki N."/>
            <person name="Shibata S."/>
            <person name="Littman R.D."/>
            <person name="Fischbach A.M."/>
            <person name="Uwamino Y."/>
            <person name="Inoue T."/>
            <person name="Honda A."/>
            <person name="Hattori M."/>
            <person name="Murai T."/>
            <person name="Xavier J.R."/>
            <person name="Hirose N."/>
            <person name="Honda K."/>
        </authorList>
    </citation>
    <scope>NUCLEOTIDE SEQUENCE</scope>
    <source>
        <strain evidence="8">CE91-St16</strain>
    </source>
</reference>
<accession>A0AA37KSV2</accession>
<evidence type="ECO:0000313" key="9">
    <source>
        <dbReference type="Proteomes" id="UP001055105"/>
    </source>
</evidence>
<feature type="active site" description="Charge relay system" evidence="5">
    <location>
        <position position="288"/>
    </location>
</feature>
<dbReference type="InterPro" id="IPR000209">
    <property type="entry name" value="Peptidase_S8/S53_dom"/>
</dbReference>
<evidence type="ECO:0000256" key="3">
    <source>
        <dbReference type="ARBA" id="ARBA00022801"/>
    </source>
</evidence>
<proteinExistence type="inferred from homology"/>
<dbReference type="GO" id="GO:0006508">
    <property type="term" value="P:proteolysis"/>
    <property type="evidence" value="ECO:0007669"/>
    <property type="project" value="UniProtKB-KW"/>
</dbReference>
<dbReference type="InterPro" id="IPR050131">
    <property type="entry name" value="Peptidase_S8_subtilisin-like"/>
</dbReference>
<comment type="similarity">
    <text evidence="1 5">Belongs to the peptidase S8 family.</text>
</comment>
<dbReference type="PANTHER" id="PTHR43806">
    <property type="entry name" value="PEPTIDASE S8"/>
    <property type="match status" value="1"/>
</dbReference>
<dbReference type="Gene3D" id="3.40.50.200">
    <property type="entry name" value="Peptidase S8/S53 domain"/>
    <property type="match status" value="1"/>
</dbReference>
<evidence type="ECO:0000259" key="7">
    <source>
        <dbReference type="Pfam" id="PF00082"/>
    </source>
</evidence>
<name>A0AA37KSV2_9BACT</name>
<dbReference type="PROSITE" id="PS51257">
    <property type="entry name" value="PROKAR_LIPOPROTEIN"/>
    <property type="match status" value="1"/>
</dbReference>
<evidence type="ECO:0000256" key="1">
    <source>
        <dbReference type="ARBA" id="ARBA00011073"/>
    </source>
</evidence>
<feature type="chain" id="PRO_5041235557" evidence="6">
    <location>
        <begin position="21"/>
        <end position="682"/>
    </location>
</feature>
<evidence type="ECO:0000256" key="6">
    <source>
        <dbReference type="SAM" id="SignalP"/>
    </source>
</evidence>
<dbReference type="PANTHER" id="PTHR43806:SF11">
    <property type="entry name" value="CEREVISIN-RELATED"/>
    <property type="match status" value="1"/>
</dbReference>
<dbReference type="EMBL" id="BQOL01000002">
    <property type="protein sequence ID" value="GKI20248.1"/>
    <property type="molecule type" value="Genomic_DNA"/>
</dbReference>
<dbReference type="Pfam" id="PF00082">
    <property type="entry name" value="Peptidase_S8"/>
    <property type="match status" value="1"/>
</dbReference>
<dbReference type="Gene3D" id="2.60.40.1080">
    <property type="match status" value="1"/>
</dbReference>
<sequence length="682" mass="73581">MKNYLYGILATALLAFTACTKEELSAPEPAPGPDVPAEYQSGEVLVKFAPYVSDILDRAGITRSGGPATRSGILSVDEILDIVGGYEIERVFPVDPRNEERTRESELHLWYVVRFGEEFTAAEVAEKLSALGEVQHVSFNRTIHRAYNAGKKAMPLSRKTLEAIQHQRATRTGEASAYPFDDLLLPQQWHLVNRGNMFGEKSIVDADVQCEQAWELSTGDESIVVAVLDEGVMIEHPDLKNNMWVNENEIYRSHEDNDGNGYQGDVYGYNFVKNTGVISWDDVNDTGHGTHVAGVIAAQNDNGIGISSIAGGRGSIPGAKIMSCQIFSGSTASNALATVKAIKYAADNGAVILQCSWGYVSGLANSYEWGEPGFKTQEEWEKSMPLEKEALEYFIHNAGSPNGPIEGGLAIFAGGNETAPMAGFPGAADFCISVSATAADYTPAVYTNYGPGTTIAAPGGDQDYYYEYFDDDHKRGEIGCVLSTLPYNVSESGYGYMEGTSMACPHVSGVAALGLSYAAKLRRHFTADEFKALLYETTTPIDDYMSGMKLYYRYVADVGLNQPMQLNKSNYRGEMGVGQVNAAKLLNAVAGNGTQVSFPNLYINLGGEVTAIPANYFLGGETMTYTVSISDTTVATASVEGRKLTVKGLRSGTTKASITSSGNETHTFNITVRKVANGNGWL</sequence>
<feature type="active site" description="Charge relay system" evidence="5">
    <location>
        <position position="229"/>
    </location>
</feature>
<dbReference type="PRINTS" id="PR00723">
    <property type="entry name" value="SUBTILISIN"/>
</dbReference>
<feature type="signal peptide" evidence="6">
    <location>
        <begin position="1"/>
        <end position="20"/>
    </location>
</feature>
<feature type="active site" description="Charge relay system" evidence="5">
    <location>
        <position position="501"/>
    </location>
</feature>
<protein>
    <submittedName>
        <fullName evidence="8">Protease</fullName>
    </submittedName>
</protein>
<dbReference type="GO" id="GO:0004252">
    <property type="term" value="F:serine-type endopeptidase activity"/>
    <property type="evidence" value="ECO:0007669"/>
    <property type="project" value="UniProtKB-UniRule"/>
</dbReference>
<evidence type="ECO:0000256" key="5">
    <source>
        <dbReference type="PROSITE-ProRule" id="PRU01240"/>
    </source>
</evidence>
<evidence type="ECO:0000313" key="8">
    <source>
        <dbReference type="EMBL" id="GKI20248.1"/>
    </source>
</evidence>
<keyword evidence="4 5" id="KW-0720">Serine protease</keyword>
<dbReference type="PROSITE" id="PS00138">
    <property type="entry name" value="SUBTILASE_SER"/>
    <property type="match status" value="1"/>
</dbReference>
<dbReference type="PROSITE" id="PS51892">
    <property type="entry name" value="SUBTILASE"/>
    <property type="match status" value="1"/>
</dbReference>
<keyword evidence="3 5" id="KW-0378">Hydrolase</keyword>